<dbReference type="EMBL" id="GBRH01197031">
    <property type="protein sequence ID" value="JAE00865.1"/>
    <property type="molecule type" value="Transcribed_RNA"/>
</dbReference>
<reference evidence="1" key="1">
    <citation type="submission" date="2014-09" db="EMBL/GenBank/DDBJ databases">
        <authorList>
            <person name="Magalhaes I.L.F."/>
            <person name="Oliveira U."/>
            <person name="Santos F.R."/>
            <person name="Vidigal T.H.D.A."/>
            <person name="Brescovit A.D."/>
            <person name="Santos A.J."/>
        </authorList>
    </citation>
    <scope>NUCLEOTIDE SEQUENCE</scope>
    <source>
        <tissue evidence="1">Shoot tissue taken approximately 20 cm above the soil surface</tissue>
    </source>
</reference>
<reference evidence="1" key="2">
    <citation type="journal article" date="2015" name="Data Brief">
        <title>Shoot transcriptome of the giant reed, Arundo donax.</title>
        <authorList>
            <person name="Barrero R.A."/>
            <person name="Guerrero F.D."/>
            <person name="Moolhuijzen P."/>
            <person name="Goolsby J.A."/>
            <person name="Tidwell J."/>
            <person name="Bellgard S.E."/>
            <person name="Bellgard M.I."/>
        </authorList>
    </citation>
    <scope>NUCLEOTIDE SEQUENCE</scope>
    <source>
        <tissue evidence="1">Shoot tissue taken approximately 20 cm above the soil surface</tissue>
    </source>
</reference>
<dbReference type="AlphaFoldDB" id="A0A0A9EJC7"/>
<protein>
    <submittedName>
        <fullName evidence="1">Uncharacterized protein</fullName>
    </submittedName>
</protein>
<name>A0A0A9EJC7_ARUDO</name>
<accession>A0A0A9EJC7</accession>
<evidence type="ECO:0000313" key="1">
    <source>
        <dbReference type="EMBL" id="JAE00865.1"/>
    </source>
</evidence>
<proteinExistence type="predicted"/>
<sequence length="28" mass="3028">MLIKIWSGSFQEDSETGLVSCPSRSKAA</sequence>
<organism evidence="1">
    <name type="scientific">Arundo donax</name>
    <name type="common">Giant reed</name>
    <name type="synonym">Donax arundinaceus</name>
    <dbReference type="NCBI Taxonomy" id="35708"/>
    <lineage>
        <taxon>Eukaryota</taxon>
        <taxon>Viridiplantae</taxon>
        <taxon>Streptophyta</taxon>
        <taxon>Embryophyta</taxon>
        <taxon>Tracheophyta</taxon>
        <taxon>Spermatophyta</taxon>
        <taxon>Magnoliopsida</taxon>
        <taxon>Liliopsida</taxon>
        <taxon>Poales</taxon>
        <taxon>Poaceae</taxon>
        <taxon>PACMAD clade</taxon>
        <taxon>Arundinoideae</taxon>
        <taxon>Arundineae</taxon>
        <taxon>Arundo</taxon>
    </lineage>
</organism>